<evidence type="ECO:0000313" key="2">
    <source>
        <dbReference type="EMBL" id="CAE6433228.1"/>
    </source>
</evidence>
<feature type="compositionally biased region" description="Basic and acidic residues" evidence="1">
    <location>
        <begin position="102"/>
        <end position="114"/>
    </location>
</feature>
<name>A0A8H2XQZ6_9AGAM</name>
<evidence type="ECO:0008006" key="4">
    <source>
        <dbReference type="Google" id="ProtNLM"/>
    </source>
</evidence>
<feature type="region of interest" description="Disordered" evidence="1">
    <location>
        <begin position="75"/>
        <end position="114"/>
    </location>
</feature>
<protein>
    <recommendedName>
        <fullName evidence="4">LEA domain protein</fullName>
    </recommendedName>
</protein>
<sequence length="114" mass="12261">MLTRVLPTVRISTRAFSTTLRNQKTVTETVKDTAHDTVTETVKDTAHDVNLKVGKGLAAGIDKAENATQTTKEALGVGKKKAEKATEIGKQKANQTTAQARGKAEELKDQAKDL</sequence>
<dbReference type="EMBL" id="CAJMWY010000421">
    <property type="protein sequence ID" value="CAE6433228.1"/>
    <property type="molecule type" value="Genomic_DNA"/>
</dbReference>
<gene>
    <name evidence="2" type="ORF">RDB_LOCUS28913</name>
</gene>
<dbReference type="AlphaFoldDB" id="A0A8H2XQZ6"/>
<dbReference type="Proteomes" id="UP000663861">
    <property type="component" value="Unassembled WGS sequence"/>
</dbReference>
<evidence type="ECO:0000313" key="3">
    <source>
        <dbReference type="Proteomes" id="UP000663861"/>
    </source>
</evidence>
<reference evidence="2" key="1">
    <citation type="submission" date="2021-01" db="EMBL/GenBank/DDBJ databases">
        <authorList>
            <person name="Kaushik A."/>
        </authorList>
    </citation>
    <scope>NUCLEOTIDE SEQUENCE</scope>
    <source>
        <strain evidence="2">AG4-RS23</strain>
    </source>
</reference>
<proteinExistence type="predicted"/>
<comment type="caution">
    <text evidence="2">The sequence shown here is derived from an EMBL/GenBank/DDBJ whole genome shotgun (WGS) entry which is preliminary data.</text>
</comment>
<accession>A0A8H2XQZ6</accession>
<evidence type="ECO:0000256" key="1">
    <source>
        <dbReference type="SAM" id="MobiDB-lite"/>
    </source>
</evidence>
<organism evidence="2 3">
    <name type="scientific">Rhizoctonia solani</name>
    <dbReference type="NCBI Taxonomy" id="456999"/>
    <lineage>
        <taxon>Eukaryota</taxon>
        <taxon>Fungi</taxon>
        <taxon>Dikarya</taxon>
        <taxon>Basidiomycota</taxon>
        <taxon>Agaricomycotina</taxon>
        <taxon>Agaricomycetes</taxon>
        <taxon>Cantharellales</taxon>
        <taxon>Ceratobasidiaceae</taxon>
        <taxon>Rhizoctonia</taxon>
    </lineage>
</organism>